<evidence type="ECO:0000259" key="3">
    <source>
        <dbReference type="PROSITE" id="PS50001"/>
    </source>
</evidence>
<proteinExistence type="predicted"/>
<reference evidence="4" key="1">
    <citation type="submission" date="2019-03" db="EMBL/GenBank/DDBJ databases">
        <title>Improved annotation for the trematode Fasciola hepatica.</title>
        <authorList>
            <person name="Choi Y.-J."/>
            <person name="Martin J."/>
            <person name="Mitreva M."/>
        </authorList>
    </citation>
    <scope>NUCLEOTIDE SEQUENCE [LARGE SCALE GENOMIC DNA]</scope>
</reference>
<evidence type="ECO:0000313" key="4">
    <source>
        <dbReference type="EMBL" id="THD25838.1"/>
    </source>
</evidence>
<dbReference type="PANTHER" id="PTHR14388">
    <property type="entry name" value="T CELL-SPECIFIC ADAPTER PROTEIN TSAD"/>
    <property type="match status" value="1"/>
</dbReference>
<feature type="domain" description="SH2" evidence="3">
    <location>
        <begin position="429"/>
        <end position="535"/>
    </location>
</feature>
<feature type="compositionally biased region" description="Polar residues" evidence="2">
    <location>
        <begin position="118"/>
        <end position="131"/>
    </location>
</feature>
<organism evidence="4 5">
    <name type="scientific">Fasciola hepatica</name>
    <name type="common">Liver fluke</name>
    <dbReference type="NCBI Taxonomy" id="6192"/>
    <lineage>
        <taxon>Eukaryota</taxon>
        <taxon>Metazoa</taxon>
        <taxon>Spiralia</taxon>
        <taxon>Lophotrochozoa</taxon>
        <taxon>Platyhelminthes</taxon>
        <taxon>Trematoda</taxon>
        <taxon>Digenea</taxon>
        <taxon>Plagiorchiida</taxon>
        <taxon>Echinostomata</taxon>
        <taxon>Echinostomatoidea</taxon>
        <taxon>Fasciolidae</taxon>
        <taxon>Fasciola</taxon>
    </lineage>
</organism>
<evidence type="ECO:0000256" key="1">
    <source>
        <dbReference type="PROSITE-ProRule" id="PRU00191"/>
    </source>
</evidence>
<sequence length="587" mass="65271">MLVFVQVTLITSFMEELKSHRQRMIEIVRSVIFCNNRPVSIVRILDDLDDHSSGMSQSSPSPDTNASIDNRSGGCQQKTSIQGVDNVLDNSGDQNKNSLRIKPWPQIDSNETSDVENVENTGTITMPTSSKKPSEFSYVREISISDGSTPEMQRREPQPIIPTKNVSHDSRSLIVLERPSECNHDPPESTIRGSVISKPPYMNNSYSNGNQNESASHRTIYVNGINKSFVTLSTDDMMGDSDSSESDIQPSSLQRFPRLSIEDRNSASFFRIRELPSPQSTPSLPRRVLSSQTLHLKQPAQRDTNTHVVLTFLVVFKVALKHRVAPEILRRTEQLYRYVSQPSPPTLTTNPVTSSVGNSVVQATTPLIPILTSNSATKITDTTANTTMRPGGSWFRRSEAANLMRDFSLPATGFDTARPDQTFSRVPRWFHGTIDRSRAEQLLRQVDLDGAFLVRVDPLAQRYVISVLWAGQVSHILVSVITPEPHLNALGPSYQLYGLTNVDQFSSLRELVQYYATLEALRHTDGGLRSTTPPVSVTTTKYKIHKLTSIDGHSINVARPGGDRSVYLGAGNSCSRAVFRGGRRLHR</sequence>
<dbReference type="EMBL" id="JXXN02000971">
    <property type="protein sequence ID" value="THD25838.1"/>
    <property type="molecule type" value="Genomic_DNA"/>
</dbReference>
<dbReference type="InterPro" id="IPR036860">
    <property type="entry name" value="SH2_dom_sf"/>
</dbReference>
<dbReference type="PANTHER" id="PTHR14388:SF17">
    <property type="entry name" value="SH2 DOMAIN-CONTAINING PROTEIN"/>
    <property type="match status" value="1"/>
</dbReference>
<dbReference type="AlphaFoldDB" id="A0A4E0RUU5"/>
<feature type="region of interest" description="Disordered" evidence="2">
    <location>
        <begin position="51"/>
        <end position="135"/>
    </location>
</feature>
<dbReference type="Gene3D" id="3.30.505.10">
    <property type="entry name" value="SH2 domain"/>
    <property type="match status" value="1"/>
</dbReference>
<comment type="caution">
    <text evidence="4">The sequence shown here is derived from an EMBL/GenBank/DDBJ whole genome shotgun (WGS) entry which is preliminary data.</text>
</comment>
<name>A0A4E0RUU5_FASHE</name>
<evidence type="ECO:0000256" key="2">
    <source>
        <dbReference type="SAM" id="MobiDB-lite"/>
    </source>
</evidence>
<dbReference type="SUPFAM" id="SSF55550">
    <property type="entry name" value="SH2 domain"/>
    <property type="match status" value="1"/>
</dbReference>
<keyword evidence="5" id="KW-1185">Reference proteome</keyword>
<dbReference type="Pfam" id="PF00017">
    <property type="entry name" value="SH2"/>
    <property type="match status" value="1"/>
</dbReference>
<dbReference type="InterPro" id="IPR000980">
    <property type="entry name" value="SH2"/>
</dbReference>
<accession>A0A4E0RUU5</accession>
<dbReference type="CDD" id="cd00173">
    <property type="entry name" value="SH2"/>
    <property type="match status" value="1"/>
</dbReference>
<dbReference type="PROSITE" id="PS50001">
    <property type="entry name" value="SH2"/>
    <property type="match status" value="1"/>
</dbReference>
<dbReference type="GO" id="GO:0005737">
    <property type="term" value="C:cytoplasm"/>
    <property type="evidence" value="ECO:0007669"/>
    <property type="project" value="TreeGrafter"/>
</dbReference>
<protein>
    <recommendedName>
        <fullName evidence="3">SH2 domain-containing protein</fullName>
    </recommendedName>
</protein>
<evidence type="ECO:0000313" key="5">
    <source>
        <dbReference type="Proteomes" id="UP000230066"/>
    </source>
</evidence>
<dbReference type="PRINTS" id="PR00401">
    <property type="entry name" value="SH2DOMAIN"/>
</dbReference>
<dbReference type="SMART" id="SM00252">
    <property type="entry name" value="SH2"/>
    <property type="match status" value="1"/>
</dbReference>
<dbReference type="Proteomes" id="UP000230066">
    <property type="component" value="Unassembled WGS sequence"/>
</dbReference>
<feature type="compositionally biased region" description="Polar residues" evidence="2">
    <location>
        <begin position="62"/>
        <end position="98"/>
    </location>
</feature>
<gene>
    <name evidence="4" type="ORF">D915_003323</name>
</gene>
<keyword evidence="1" id="KW-0727">SH2 domain</keyword>